<name>A0A929B6S0_9PSEU</name>
<gene>
    <name evidence="2" type="ORF">IQ251_00225</name>
</gene>
<dbReference type="InterPro" id="IPR013097">
    <property type="entry name" value="Dabb"/>
</dbReference>
<dbReference type="Pfam" id="PF07876">
    <property type="entry name" value="Dabb"/>
    <property type="match status" value="1"/>
</dbReference>
<dbReference type="RefSeq" id="WP_193926323.1">
    <property type="nucleotide sequence ID" value="NZ_JADEYC010000001.1"/>
</dbReference>
<dbReference type="SMART" id="SM00886">
    <property type="entry name" value="Dabb"/>
    <property type="match status" value="1"/>
</dbReference>
<dbReference type="AlphaFoldDB" id="A0A929B6S0"/>
<accession>A0A929B6S0</accession>
<dbReference type="EMBL" id="JADEYC010000001">
    <property type="protein sequence ID" value="MBE9372865.1"/>
    <property type="molecule type" value="Genomic_DNA"/>
</dbReference>
<reference evidence="2" key="1">
    <citation type="submission" date="2020-10" db="EMBL/GenBank/DDBJ databases">
        <title>Diversity and distribution of actinomycetes associated with coral in the coast of Hainan.</title>
        <authorList>
            <person name="Li F."/>
        </authorList>
    </citation>
    <scope>NUCLEOTIDE SEQUENCE</scope>
    <source>
        <strain evidence="2">HNM0983</strain>
    </source>
</reference>
<comment type="caution">
    <text evidence="2">The sequence shown here is derived from an EMBL/GenBank/DDBJ whole genome shotgun (WGS) entry which is preliminary data.</text>
</comment>
<keyword evidence="3" id="KW-1185">Reference proteome</keyword>
<dbReference type="InterPro" id="IPR011008">
    <property type="entry name" value="Dimeric_a/b-barrel"/>
</dbReference>
<feature type="domain" description="Stress-response A/B barrel" evidence="1">
    <location>
        <begin position="2"/>
        <end position="91"/>
    </location>
</feature>
<dbReference type="PANTHER" id="PTHR37832:SF1">
    <property type="entry name" value="STRESS-RESPONSE A_B BARREL DOMAIN-CONTAINING PROTEIN"/>
    <property type="match status" value="1"/>
</dbReference>
<dbReference type="Proteomes" id="UP000598360">
    <property type="component" value="Unassembled WGS sequence"/>
</dbReference>
<dbReference type="SUPFAM" id="SSF54909">
    <property type="entry name" value="Dimeric alpha+beta barrel"/>
    <property type="match status" value="1"/>
</dbReference>
<proteinExistence type="predicted"/>
<dbReference type="PANTHER" id="PTHR37832">
    <property type="entry name" value="BLL2683 PROTEIN"/>
    <property type="match status" value="1"/>
</dbReference>
<evidence type="ECO:0000313" key="2">
    <source>
        <dbReference type="EMBL" id="MBE9372865.1"/>
    </source>
</evidence>
<dbReference type="Gene3D" id="3.30.70.100">
    <property type="match status" value="1"/>
</dbReference>
<evidence type="ECO:0000313" key="3">
    <source>
        <dbReference type="Proteomes" id="UP000598360"/>
    </source>
</evidence>
<dbReference type="PROSITE" id="PS51502">
    <property type="entry name" value="S_R_A_B_BARREL"/>
    <property type="match status" value="1"/>
</dbReference>
<protein>
    <submittedName>
        <fullName evidence="2">Dabb family protein</fullName>
    </submittedName>
</protein>
<organism evidence="2 3">
    <name type="scientific">Saccharopolyspora montiporae</name>
    <dbReference type="NCBI Taxonomy" id="2781240"/>
    <lineage>
        <taxon>Bacteria</taxon>
        <taxon>Bacillati</taxon>
        <taxon>Actinomycetota</taxon>
        <taxon>Actinomycetes</taxon>
        <taxon>Pseudonocardiales</taxon>
        <taxon>Pseudonocardiaceae</taxon>
        <taxon>Saccharopolyspora</taxon>
    </lineage>
</organism>
<evidence type="ECO:0000259" key="1">
    <source>
        <dbReference type="PROSITE" id="PS51502"/>
    </source>
</evidence>
<sequence>MIRHVVLFRWKPDFDPTEWFAAVRGLQHKIPEVKELSLGADVLHADRSWDAAIVADFDRIEDVAVYTAHPEHQPAVELSRAGAEQIISVDFELPEDAR</sequence>